<proteinExistence type="predicted"/>
<comment type="caution">
    <text evidence="2">The sequence shown here is derived from an EMBL/GenBank/DDBJ whole genome shotgun (WGS) entry which is preliminary data.</text>
</comment>
<protein>
    <submittedName>
        <fullName evidence="2">Uncharacterized protein</fullName>
    </submittedName>
</protein>
<keyword evidence="3" id="KW-1185">Reference proteome</keyword>
<organism evidence="2 3">
    <name type="scientific">Ceratocystis fimbriata f. sp. platani</name>
    <dbReference type="NCBI Taxonomy" id="88771"/>
    <lineage>
        <taxon>Eukaryota</taxon>
        <taxon>Fungi</taxon>
        <taxon>Dikarya</taxon>
        <taxon>Ascomycota</taxon>
        <taxon>Pezizomycotina</taxon>
        <taxon>Sordariomycetes</taxon>
        <taxon>Hypocreomycetidae</taxon>
        <taxon>Microascales</taxon>
        <taxon>Ceratocystidaceae</taxon>
        <taxon>Ceratocystis</taxon>
    </lineage>
</organism>
<name>A0A0F8B0Z9_CERFI</name>
<feature type="compositionally biased region" description="Polar residues" evidence="1">
    <location>
        <begin position="26"/>
        <end position="38"/>
    </location>
</feature>
<gene>
    <name evidence="2" type="ORF">CFO_g4453</name>
</gene>
<accession>A0A0F8B0Z9</accession>
<evidence type="ECO:0000256" key="1">
    <source>
        <dbReference type="SAM" id="MobiDB-lite"/>
    </source>
</evidence>
<feature type="region of interest" description="Disordered" evidence="1">
    <location>
        <begin position="1"/>
        <end position="75"/>
    </location>
</feature>
<feature type="region of interest" description="Disordered" evidence="1">
    <location>
        <begin position="198"/>
        <end position="223"/>
    </location>
</feature>
<dbReference type="AlphaFoldDB" id="A0A0F8B0Z9"/>
<evidence type="ECO:0000313" key="3">
    <source>
        <dbReference type="Proteomes" id="UP000034841"/>
    </source>
</evidence>
<evidence type="ECO:0000313" key="2">
    <source>
        <dbReference type="EMBL" id="KKF93190.1"/>
    </source>
</evidence>
<feature type="compositionally biased region" description="Polar residues" evidence="1">
    <location>
        <begin position="1"/>
        <end position="15"/>
    </location>
</feature>
<dbReference type="EMBL" id="LBBL01000268">
    <property type="protein sequence ID" value="KKF93190.1"/>
    <property type="molecule type" value="Genomic_DNA"/>
</dbReference>
<reference evidence="2 3" key="1">
    <citation type="submission" date="2015-04" db="EMBL/GenBank/DDBJ databases">
        <title>Genome sequence of Ceratocystis platani, a major pathogen of plane trees.</title>
        <authorList>
            <person name="Belbahri L."/>
        </authorList>
    </citation>
    <scope>NUCLEOTIDE SEQUENCE [LARGE SCALE GENOMIC DNA]</scope>
    <source>
        <strain evidence="2 3">CFO</strain>
    </source>
</reference>
<sequence length="223" mass="24963">MAFFERSSSVLTLSPQPVHGSHPFSRMTSPANAFNRFQSPPARLGALSGNRKRSRDDDEDEEQQQNDSQMRPRRIAGAVGAKRVIMMPTSQSTPTLSNAHQPQTVDELTLHLGIGWRRLSSEEHIRAAARGWARYIEMHYPLSNVTITLESKGLQSYLVESNEGFFLFSEDLRQGRLVSRTREGVLANLKTNPPVFDSSSYPMSASETSRIQTPVQQNGMQVC</sequence>
<dbReference type="Proteomes" id="UP000034841">
    <property type="component" value="Unassembled WGS sequence"/>
</dbReference>
<dbReference type="OrthoDB" id="5359669at2759"/>